<dbReference type="Pfam" id="PF10604">
    <property type="entry name" value="Polyketide_cyc2"/>
    <property type="match status" value="1"/>
</dbReference>
<dbReference type="InterPro" id="IPR023393">
    <property type="entry name" value="START-like_dom_sf"/>
</dbReference>
<dbReference type="AlphaFoldDB" id="A0A2S2C3N9"/>
<keyword evidence="3" id="KW-1185">Reference proteome</keyword>
<organism evidence="1 3">
    <name type="scientific">Rhodococcus oxybenzonivorans</name>
    <dbReference type="NCBI Taxonomy" id="1990687"/>
    <lineage>
        <taxon>Bacteria</taxon>
        <taxon>Bacillati</taxon>
        <taxon>Actinomycetota</taxon>
        <taxon>Actinomycetes</taxon>
        <taxon>Mycobacteriales</taxon>
        <taxon>Nocardiaceae</taxon>
        <taxon>Rhodococcus</taxon>
    </lineage>
</organism>
<evidence type="ECO:0000313" key="2">
    <source>
        <dbReference type="EMBL" id="MDV7267942.1"/>
    </source>
</evidence>
<dbReference type="Gene3D" id="3.30.530.20">
    <property type="match status" value="1"/>
</dbReference>
<dbReference type="CDD" id="cd07819">
    <property type="entry name" value="SRPBCC_2"/>
    <property type="match status" value="1"/>
</dbReference>
<dbReference type="OrthoDB" id="4730534at2"/>
<dbReference type="KEGG" id="roz:CBI38_09305"/>
<evidence type="ECO:0000313" key="3">
    <source>
        <dbReference type="Proteomes" id="UP000245711"/>
    </source>
</evidence>
<dbReference type="EMBL" id="JAWLUP010000116">
    <property type="protein sequence ID" value="MDV7267942.1"/>
    <property type="molecule type" value="Genomic_DNA"/>
</dbReference>
<dbReference type="PANTHER" id="PTHR39683:SF4">
    <property type="entry name" value="COENZYME Q-BINDING PROTEIN COQ10 START DOMAIN-CONTAINING PROTEIN"/>
    <property type="match status" value="1"/>
</dbReference>
<dbReference type="Proteomes" id="UP001185863">
    <property type="component" value="Unassembled WGS sequence"/>
</dbReference>
<dbReference type="RefSeq" id="WP_109334961.1">
    <property type="nucleotide sequence ID" value="NZ_CP021354.1"/>
</dbReference>
<name>A0A2S2C3N9_9NOCA</name>
<reference evidence="2" key="2">
    <citation type="submission" date="2023-10" db="EMBL/GenBank/DDBJ databases">
        <title>Development of a sustainable strategy for remediation of hydrocarbon-contaminated territories based on the waste exchange concept.</title>
        <authorList>
            <person name="Krivoruchko A."/>
        </authorList>
    </citation>
    <scope>NUCLEOTIDE SEQUENCE</scope>
    <source>
        <strain evidence="2">IEGM 68</strain>
    </source>
</reference>
<dbReference type="Proteomes" id="UP000245711">
    <property type="component" value="Chromosome"/>
</dbReference>
<accession>A0A2S2C3N9</accession>
<dbReference type="PANTHER" id="PTHR39683">
    <property type="entry name" value="CONSERVED PROTEIN TB16.3"/>
    <property type="match status" value="1"/>
</dbReference>
<dbReference type="SUPFAM" id="SSF55961">
    <property type="entry name" value="Bet v1-like"/>
    <property type="match status" value="1"/>
</dbReference>
<reference evidence="1 3" key="1">
    <citation type="submission" date="2017-05" db="EMBL/GenBank/DDBJ databases">
        <title>Isolation of Rhodococcus sp. S2-17 biodegrading of BP-3.</title>
        <authorList>
            <person name="Lee Y."/>
            <person name="Kim K.H."/>
            <person name="Chun B.H."/>
            <person name="Jung H.S."/>
            <person name="Jeon C.O."/>
        </authorList>
    </citation>
    <scope>NUCLEOTIDE SEQUENCE [LARGE SCALE GENOMIC DNA]</scope>
    <source>
        <strain evidence="1 3">S2-17</strain>
    </source>
</reference>
<dbReference type="EMBL" id="CP021354">
    <property type="protein sequence ID" value="AWK75433.1"/>
    <property type="molecule type" value="Genomic_DNA"/>
</dbReference>
<gene>
    <name evidence="1" type="ORF">CBI38_09305</name>
    <name evidence="2" type="ORF">R4315_25810</name>
</gene>
<sequence length="146" mass="16712">MSLSVSGEFEIEATPEQVMRALVDVERIPEWSAVHKKVIVESRFEDGRPRTVRMTLSVLGVSDTQLAEHKWIDDEQMSWVLVESDKQRSQEGEYRLTPTSRGTSVRVTMSVDPKIRLPQAVLRQGQKQAIRTIRKGLTKFVVDNYV</sequence>
<evidence type="ECO:0000313" key="1">
    <source>
        <dbReference type="EMBL" id="AWK75433.1"/>
    </source>
</evidence>
<protein>
    <submittedName>
        <fullName evidence="1">Cyclase</fullName>
    </submittedName>
    <submittedName>
        <fullName evidence="2">SRPBCC family protein</fullName>
    </submittedName>
</protein>
<proteinExistence type="predicted"/>
<dbReference type="InterPro" id="IPR019587">
    <property type="entry name" value="Polyketide_cyclase/dehydratase"/>
</dbReference>